<evidence type="ECO:0000259" key="8">
    <source>
        <dbReference type="Pfam" id="PF20684"/>
    </source>
</evidence>
<dbReference type="InterPro" id="IPR052337">
    <property type="entry name" value="SAT4-like"/>
</dbReference>
<feature type="domain" description="Rhodopsin" evidence="8">
    <location>
        <begin position="29"/>
        <end position="272"/>
    </location>
</feature>
<keyword evidence="3 7" id="KW-1133">Transmembrane helix</keyword>
<dbReference type="GO" id="GO:0016020">
    <property type="term" value="C:membrane"/>
    <property type="evidence" value="ECO:0007669"/>
    <property type="project" value="UniProtKB-SubCell"/>
</dbReference>
<dbReference type="PANTHER" id="PTHR33048">
    <property type="entry name" value="PTH11-LIKE INTEGRAL MEMBRANE PROTEIN (AFU_ORTHOLOGUE AFUA_5G11245)"/>
    <property type="match status" value="1"/>
</dbReference>
<name>A0AB34L303_9PEZI</name>
<keyword evidence="2 7" id="KW-0812">Transmembrane</keyword>
<comment type="caution">
    <text evidence="9">The sequence shown here is derived from an EMBL/GenBank/DDBJ whole genome shotgun (WGS) entry which is preliminary data.</text>
</comment>
<proteinExistence type="inferred from homology"/>
<evidence type="ECO:0000256" key="4">
    <source>
        <dbReference type="ARBA" id="ARBA00023136"/>
    </source>
</evidence>
<gene>
    <name evidence="9" type="ORF">WHR41_00400</name>
</gene>
<organism evidence="9 10">
    <name type="scientific">Cladosporium halotolerans</name>
    <dbReference type="NCBI Taxonomy" id="1052096"/>
    <lineage>
        <taxon>Eukaryota</taxon>
        <taxon>Fungi</taxon>
        <taxon>Dikarya</taxon>
        <taxon>Ascomycota</taxon>
        <taxon>Pezizomycotina</taxon>
        <taxon>Dothideomycetes</taxon>
        <taxon>Dothideomycetidae</taxon>
        <taxon>Cladosporiales</taxon>
        <taxon>Cladosporiaceae</taxon>
        <taxon>Cladosporium</taxon>
    </lineage>
</organism>
<dbReference type="RefSeq" id="XP_069233926.1">
    <property type="nucleotide sequence ID" value="XM_069369006.1"/>
</dbReference>
<feature type="region of interest" description="Disordered" evidence="6">
    <location>
        <begin position="288"/>
        <end position="364"/>
    </location>
</feature>
<evidence type="ECO:0000256" key="3">
    <source>
        <dbReference type="ARBA" id="ARBA00022989"/>
    </source>
</evidence>
<evidence type="ECO:0000256" key="6">
    <source>
        <dbReference type="SAM" id="MobiDB-lite"/>
    </source>
</evidence>
<dbReference type="PANTHER" id="PTHR33048:SF96">
    <property type="entry name" value="INTEGRAL MEMBRANE PROTEIN"/>
    <property type="match status" value="1"/>
</dbReference>
<reference evidence="9 10" key="1">
    <citation type="journal article" date="2020" name="Microbiol. Resour. Announc.">
        <title>Draft Genome Sequence of a Cladosporium Species Isolated from the Mesophotic Ascidian Didemnum maculosum.</title>
        <authorList>
            <person name="Gioti A."/>
            <person name="Siaperas R."/>
            <person name="Nikolaivits E."/>
            <person name="Le Goff G."/>
            <person name="Ouazzani J."/>
            <person name="Kotoulas G."/>
            <person name="Topakas E."/>
        </authorList>
    </citation>
    <scope>NUCLEOTIDE SEQUENCE [LARGE SCALE GENOMIC DNA]</scope>
    <source>
        <strain evidence="9 10">TM138-S3</strain>
    </source>
</reference>
<evidence type="ECO:0000256" key="5">
    <source>
        <dbReference type="ARBA" id="ARBA00038359"/>
    </source>
</evidence>
<feature type="transmembrane region" description="Helical" evidence="7">
    <location>
        <begin position="207"/>
        <end position="227"/>
    </location>
</feature>
<feature type="transmembrane region" description="Helical" evidence="7">
    <location>
        <begin position="175"/>
        <end position="195"/>
    </location>
</feature>
<evidence type="ECO:0000256" key="7">
    <source>
        <dbReference type="SAM" id="Phobius"/>
    </source>
</evidence>
<feature type="transmembrane region" description="Helical" evidence="7">
    <location>
        <begin position="124"/>
        <end position="145"/>
    </location>
</feature>
<comment type="subcellular location">
    <subcellularLocation>
        <location evidence="1">Membrane</location>
        <topology evidence="1">Multi-pass membrane protein</topology>
    </subcellularLocation>
</comment>
<feature type="transmembrane region" description="Helical" evidence="7">
    <location>
        <begin position="12"/>
        <end position="33"/>
    </location>
</feature>
<keyword evidence="4 7" id="KW-0472">Membrane</keyword>
<evidence type="ECO:0000313" key="9">
    <source>
        <dbReference type="EMBL" id="KAL1590821.1"/>
    </source>
</evidence>
<comment type="similarity">
    <text evidence="5">Belongs to the SAT4 family.</text>
</comment>
<dbReference type="EMBL" id="JAAQHG020000001">
    <property type="protein sequence ID" value="KAL1590821.1"/>
    <property type="molecule type" value="Genomic_DNA"/>
</dbReference>
<keyword evidence="10" id="KW-1185">Reference proteome</keyword>
<feature type="transmembrane region" description="Helical" evidence="7">
    <location>
        <begin position="247"/>
        <end position="266"/>
    </location>
</feature>
<evidence type="ECO:0000313" key="10">
    <source>
        <dbReference type="Proteomes" id="UP000803884"/>
    </source>
</evidence>
<evidence type="ECO:0000256" key="2">
    <source>
        <dbReference type="ARBA" id="ARBA00022692"/>
    </source>
</evidence>
<dbReference type="Proteomes" id="UP000803884">
    <property type="component" value="Unassembled WGS sequence"/>
</dbReference>
<dbReference type="GeneID" id="96001844"/>
<dbReference type="InterPro" id="IPR049326">
    <property type="entry name" value="Rhodopsin_dom_fungi"/>
</dbReference>
<feature type="transmembrane region" description="Helical" evidence="7">
    <location>
        <begin position="45"/>
        <end position="69"/>
    </location>
</feature>
<protein>
    <recommendedName>
        <fullName evidence="8">Rhodopsin domain-containing protein</fullName>
    </recommendedName>
</protein>
<dbReference type="Pfam" id="PF20684">
    <property type="entry name" value="Fung_rhodopsin"/>
    <property type="match status" value="1"/>
</dbReference>
<dbReference type="AlphaFoldDB" id="A0AB34L303"/>
<sequence>MAIAPAGRGFEVLGVYGLFLALTTLTVGLRAYCRLRIQKAFGWDDWFATLSWVFFVLHASFAITGVHHGTGQHAWNIQPPSVLPVGLKFWWLCEPVYVLSNMAIKASIAIMLMRLSVRRSHKIILYVTIIITEIYSAFFFFLFIFQCIPSKYFWTRYTGGSGSCLDTSIVVAATYGYSAITCAGDIIFSILPVLLVWSLQMGRKEKVAVILILAMGAIASVATIIRIPYVHTLADKDDFLYATTDIAIWSCSETGLGITAACCAVLRPLFRKTLVATGFLSSGPMSRMDTPTFASQGNTKNTRRGYKRSSSSEWPEEEVTLQSLKAHGQKPGKDGKGFGTTASVWHPDDEEAERDAQAGTSPLGAEIMVTRTRDVTRI</sequence>
<accession>A0AB34L303</accession>
<evidence type="ECO:0000256" key="1">
    <source>
        <dbReference type="ARBA" id="ARBA00004141"/>
    </source>
</evidence>